<feature type="chain" id="PRO_5008898534" evidence="1">
    <location>
        <begin position="20"/>
        <end position="265"/>
    </location>
</feature>
<keyword evidence="3" id="KW-1185">Reference proteome</keyword>
<sequence length="265" mass="28767">MKSVLLLFTIVTTCSTVLASLNLDPVVHDADYERPVYGSDPVGRNYTLIDACPIIDTAAGLTGTEYYKAVVQADGRNSVGFALTAMYHHNYRGSKSLEHMKAFAEAASHFVGAAYGLREISSSEHCLLVAKALLAVNGESIKYRTVAIPGPGYGQPLNGEAELQCQVKRRGQALYVAGQVGADHAADDAPEQDFYLGLLISLVKDVTLLQGITAANLVTEECGKVALDLGMTIREIFRTVHSDRIIRDAFGLNAYQRFQHKLMID</sequence>
<comment type="caution">
    <text evidence="2">The sequence shown here is derived from an EMBL/GenBank/DDBJ whole genome shotgun (WGS) entry which is preliminary data.</text>
</comment>
<feature type="signal peptide" evidence="1">
    <location>
        <begin position="1"/>
        <end position="19"/>
    </location>
</feature>
<evidence type="ECO:0000313" key="2">
    <source>
        <dbReference type="EMBL" id="GAV01236.1"/>
    </source>
</evidence>
<evidence type="ECO:0000313" key="3">
    <source>
        <dbReference type="Proteomes" id="UP000186922"/>
    </source>
</evidence>
<dbReference type="Proteomes" id="UP000186922">
    <property type="component" value="Unassembled WGS sequence"/>
</dbReference>
<dbReference type="AlphaFoldDB" id="A0A1D1VKB8"/>
<dbReference type="EMBL" id="BDGG01000007">
    <property type="protein sequence ID" value="GAV01236.1"/>
    <property type="molecule type" value="Genomic_DNA"/>
</dbReference>
<organism evidence="2 3">
    <name type="scientific">Ramazzottius varieornatus</name>
    <name type="common">Water bear</name>
    <name type="synonym">Tardigrade</name>
    <dbReference type="NCBI Taxonomy" id="947166"/>
    <lineage>
        <taxon>Eukaryota</taxon>
        <taxon>Metazoa</taxon>
        <taxon>Ecdysozoa</taxon>
        <taxon>Tardigrada</taxon>
        <taxon>Eutardigrada</taxon>
        <taxon>Parachela</taxon>
        <taxon>Hypsibioidea</taxon>
        <taxon>Ramazzottiidae</taxon>
        <taxon>Ramazzottius</taxon>
    </lineage>
</organism>
<proteinExistence type="predicted"/>
<evidence type="ECO:0000256" key="1">
    <source>
        <dbReference type="SAM" id="SignalP"/>
    </source>
</evidence>
<keyword evidence="1" id="KW-0732">Signal</keyword>
<reference evidence="2 3" key="1">
    <citation type="journal article" date="2016" name="Nat. Commun.">
        <title>Extremotolerant tardigrade genome and improved radiotolerance of human cultured cells by tardigrade-unique protein.</title>
        <authorList>
            <person name="Hashimoto T."/>
            <person name="Horikawa D.D."/>
            <person name="Saito Y."/>
            <person name="Kuwahara H."/>
            <person name="Kozuka-Hata H."/>
            <person name="Shin-I T."/>
            <person name="Minakuchi Y."/>
            <person name="Ohishi K."/>
            <person name="Motoyama A."/>
            <person name="Aizu T."/>
            <person name="Enomoto A."/>
            <person name="Kondo K."/>
            <person name="Tanaka S."/>
            <person name="Hara Y."/>
            <person name="Koshikawa S."/>
            <person name="Sagara H."/>
            <person name="Miura T."/>
            <person name="Yokobori S."/>
            <person name="Miyagawa K."/>
            <person name="Suzuki Y."/>
            <person name="Kubo T."/>
            <person name="Oyama M."/>
            <person name="Kohara Y."/>
            <person name="Fujiyama A."/>
            <person name="Arakawa K."/>
            <person name="Katayama T."/>
            <person name="Toyoda A."/>
            <person name="Kunieda T."/>
        </authorList>
    </citation>
    <scope>NUCLEOTIDE SEQUENCE [LARGE SCALE GENOMIC DNA]</scope>
    <source>
        <strain evidence="2 3">YOKOZUNA-1</strain>
    </source>
</reference>
<name>A0A1D1VKB8_RAMVA</name>
<protein>
    <submittedName>
        <fullName evidence="2">Uncharacterized protein</fullName>
    </submittedName>
</protein>
<accession>A0A1D1VKB8</accession>
<gene>
    <name evidence="2" type="primary">RvY_11977-1</name>
    <name evidence="2" type="synonym">RvY_11977.1</name>
    <name evidence="2" type="ORF">RvY_11977</name>
</gene>